<name>A0A1W2FYU3_KIBAR</name>
<evidence type="ECO:0000313" key="2">
    <source>
        <dbReference type="Proteomes" id="UP000192674"/>
    </source>
</evidence>
<dbReference type="EMBL" id="FWXV01000019">
    <property type="protein sequence ID" value="SMD27071.1"/>
    <property type="molecule type" value="Genomic_DNA"/>
</dbReference>
<keyword evidence="2" id="KW-1185">Reference proteome</keyword>
<dbReference type="OrthoDB" id="5122614at2"/>
<protein>
    <submittedName>
        <fullName evidence="1">Uncharacterized protein</fullName>
    </submittedName>
</protein>
<gene>
    <name evidence="1" type="ORF">SAMN05661093_10668</name>
</gene>
<dbReference type="RefSeq" id="WP_160097358.1">
    <property type="nucleotide sequence ID" value="NZ_FWXV01000019.1"/>
</dbReference>
<reference evidence="1 2" key="1">
    <citation type="submission" date="2017-04" db="EMBL/GenBank/DDBJ databases">
        <authorList>
            <person name="Afonso C.L."/>
            <person name="Miller P.J."/>
            <person name="Scott M.A."/>
            <person name="Spackman E."/>
            <person name="Goraichik I."/>
            <person name="Dimitrov K.M."/>
            <person name="Suarez D.L."/>
            <person name="Swayne D.E."/>
        </authorList>
    </citation>
    <scope>NUCLEOTIDE SEQUENCE [LARGE SCALE GENOMIC DNA]</scope>
    <source>
        <strain evidence="1 2">DSM 43828</strain>
    </source>
</reference>
<organism evidence="1 2">
    <name type="scientific">Kibdelosporangium aridum</name>
    <dbReference type="NCBI Taxonomy" id="2030"/>
    <lineage>
        <taxon>Bacteria</taxon>
        <taxon>Bacillati</taxon>
        <taxon>Actinomycetota</taxon>
        <taxon>Actinomycetes</taxon>
        <taxon>Pseudonocardiales</taxon>
        <taxon>Pseudonocardiaceae</taxon>
        <taxon>Kibdelosporangium</taxon>
    </lineage>
</organism>
<evidence type="ECO:0000313" key="1">
    <source>
        <dbReference type="EMBL" id="SMD27071.1"/>
    </source>
</evidence>
<sequence>MEAAHTNPTVGQMWARYAEACDYVPIAEVPEATQLFSSFTPLHDE</sequence>
<accession>A0A1W2FYU3</accession>
<dbReference type="AlphaFoldDB" id="A0A1W2FYU3"/>
<dbReference type="Proteomes" id="UP000192674">
    <property type="component" value="Unassembled WGS sequence"/>
</dbReference>
<proteinExistence type="predicted"/>